<organism evidence="1">
    <name type="scientific">Providencia stuartii</name>
    <dbReference type="NCBI Taxonomy" id="588"/>
    <lineage>
        <taxon>Bacteria</taxon>
        <taxon>Pseudomonadati</taxon>
        <taxon>Pseudomonadota</taxon>
        <taxon>Gammaproteobacteria</taxon>
        <taxon>Enterobacterales</taxon>
        <taxon>Morganellaceae</taxon>
        <taxon>Providencia</taxon>
    </lineage>
</organism>
<dbReference type="AlphaFoldDB" id="A0AAI9I0P2"/>
<dbReference type="RefSeq" id="WP_196713939.1">
    <property type="nucleotide sequence ID" value="NZ_CP095443.1"/>
</dbReference>
<gene>
    <name evidence="1" type="primary">pilM</name>
    <name evidence="1" type="ORF">JRA39_002403</name>
    <name evidence="2" type="ORF">KDV35_14205</name>
</gene>
<evidence type="ECO:0000313" key="1">
    <source>
        <dbReference type="EMBL" id="EMP9433337.1"/>
    </source>
</evidence>
<evidence type="ECO:0000313" key="3">
    <source>
        <dbReference type="Proteomes" id="UP001495779"/>
    </source>
</evidence>
<sequence>MYSQKWNIGIDLFQTTIRLVAAKQTRKRWYLCECWQQNIPNEISGQSENDKRDILQEILIQWRRKLPKNCHVSIAFSSLRTLKQQVPLPEQVTLKQPELGWYLQTRAEKLFPLNSEELVIDYRVINNCAYLNGVRKSEIIFWQNLLHESGFLLAAIDVAPCVLRYIARHAGIPDESWLLHYRQGEWLWSGPVSQPASYNQIQENERSTLSQMISQLQEENTALKLPFYYIGDHHQAQTIQSWNLLQAFHHHTAKIPHQLGEFVIAAGLALRHKDNEHVSS</sequence>
<protein>
    <submittedName>
        <fullName evidence="1">Pilus assembly protein PilM</fullName>
    </submittedName>
</protein>
<proteinExistence type="predicted"/>
<accession>A0AAI9I0P2</accession>
<reference evidence="1" key="2">
    <citation type="submission" date="2024-02" db="EMBL/GenBank/DDBJ databases">
        <authorList>
            <consortium name="Clinical and Environmental Microbiology Branch: Whole genome sequencing antimicrobial resistance pathogens in the healthcare setting"/>
        </authorList>
    </citation>
    <scope>NUCLEOTIDE SEQUENCE</scope>
    <source>
        <strain evidence="1">2020GO-00142</strain>
    </source>
</reference>
<reference evidence="2 3" key="1">
    <citation type="submission" date="2021-04" db="EMBL/GenBank/DDBJ databases">
        <title>Determining the burden of carbapenem-resistant Enterobacterales from a tertiary public heath setting in Bangladesh: a clinical, epidemiological, and molecular study.</title>
        <authorList>
            <person name="Farzana R."/>
            <person name="Walsh T.R."/>
        </authorList>
    </citation>
    <scope>NUCLEOTIDE SEQUENCE [LARGE SCALE GENOMIC DNA]</scope>
    <source>
        <strain evidence="3">dmpro_s316</strain>
        <strain evidence="2">Dmpro_s316</strain>
    </source>
</reference>
<dbReference type="InterPro" id="IPR005883">
    <property type="entry name" value="PilM"/>
</dbReference>
<comment type="caution">
    <text evidence="1">The sequence shown here is derived from an EMBL/GenBank/DDBJ whole genome shotgun (WGS) entry which is preliminary data.</text>
</comment>
<name>A0AAI9I0P2_PROST</name>
<dbReference type="Proteomes" id="UP001495779">
    <property type="component" value="Unassembled WGS sequence"/>
</dbReference>
<evidence type="ECO:0000313" key="2">
    <source>
        <dbReference type="EMBL" id="MER5078004.1"/>
    </source>
</evidence>
<dbReference type="EMBL" id="AAZDVE040000017">
    <property type="protein sequence ID" value="EMP9433337.1"/>
    <property type="molecule type" value="Genomic_DNA"/>
</dbReference>
<dbReference type="EMBL" id="JAGSRH010000021">
    <property type="protein sequence ID" value="MER5078004.1"/>
    <property type="molecule type" value="Genomic_DNA"/>
</dbReference>
<dbReference type="Pfam" id="PF11104">
    <property type="entry name" value="PilM_2"/>
    <property type="match status" value="1"/>
</dbReference>